<evidence type="ECO:0000259" key="1">
    <source>
        <dbReference type="Pfam" id="PF17918"/>
    </source>
</evidence>
<protein>
    <submittedName>
        <fullName evidence="2">AcrR family transcriptional regulator</fullName>
    </submittedName>
</protein>
<comment type="caution">
    <text evidence="2">The sequence shown here is derived from an EMBL/GenBank/DDBJ whole genome shotgun (WGS) entry which is preliminary data.</text>
</comment>
<dbReference type="Pfam" id="PF17918">
    <property type="entry name" value="TetR_C_15"/>
    <property type="match status" value="1"/>
</dbReference>
<dbReference type="Proteomes" id="UP000525298">
    <property type="component" value="Unassembled WGS sequence"/>
</dbReference>
<feature type="domain" description="Tetracyclin repressor SlmA-like C-terminal" evidence="1">
    <location>
        <begin position="26"/>
        <end position="125"/>
    </location>
</feature>
<dbReference type="Gene3D" id="1.10.357.10">
    <property type="entry name" value="Tetracycline Repressor, domain 2"/>
    <property type="match status" value="1"/>
</dbReference>
<dbReference type="InterPro" id="IPR041669">
    <property type="entry name" value="TetR_C_15"/>
</dbReference>
<name>A0A7W0C7J5_9BACT</name>
<evidence type="ECO:0000313" key="2">
    <source>
        <dbReference type="EMBL" id="MBA2880567.1"/>
    </source>
</evidence>
<dbReference type="SUPFAM" id="SSF48498">
    <property type="entry name" value="Tetracyclin repressor-like, C-terminal domain"/>
    <property type="match status" value="1"/>
</dbReference>
<sequence length="135" mass="15200">MEAFLRGVEEILARIDVIAANNPPGNLLEAVVADFIDFLTQKDHYFRMMTHFMLDGELAPDLVEKLNNAARALLNRLETIFAAGHTTENPRAMARALFAAVNGVLISFRNYPGRDRQAVFDHMQLLGKLIARRFS</sequence>
<dbReference type="InterPro" id="IPR036271">
    <property type="entry name" value="Tet_transcr_reg_TetR-rel_C_sf"/>
</dbReference>
<dbReference type="EMBL" id="JACDUS010000002">
    <property type="protein sequence ID" value="MBA2880567.1"/>
    <property type="molecule type" value="Genomic_DNA"/>
</dbReference>
<evidence type="ECO:0000313" key="3">
    <source>
        <dbReference type="Proteomes" id="UP000525298"/>
    </source>
</evidence>
<keyword evidence="3" id="KW-1185">Reference proteome</keyword>
<reference evidence="2 3" key="1">
    <citation type="submission" date="2020-07" db="EMBL/GenBank/DDBJ databases">
        <title>Genomic Encyclopedia of Type Strains, Phase IV (KMG-IV): sequencing the most valuable type-strain genomes for metagenomic binning, comparative biology and taxonomic classification.</title>
        <authorList>
            <person name="Goeker M."/>
        </authorList>
    </citation>
    <scope>NUCLEOTIDE SEQUENCE [LARGE SCALE GENOMIC DNA]</scope>
    <source>
        <strain evidence="2 3">DSM 17721</strain>
    </source>
</reference>
<proteinExistence type="predicted"/>
<gene>
    <name evidence="2" type="ORF">HNR65_000885</name>
</gene>
<dbReference type="AlphaFoldDB" id="A0A7W0C7J5"/>
<organism evidence="2 3">
    <name type="scientific">Desulfosalsimonas propionicica</name>
    <dbReference type="NCBI Taxonomy" id="332175"/>
    <lineage>
        <taxon>Bacteria</taxon>
        <taxon>Pseudomonadati</taxon>
        <taxon>Thermodesulfobacteriota</taxon>
        <taxon>Desulfobacteria</taxon>
        <taxon>Desulfobacterales</taxon>
        <taxon>Desulfosalsimonadaceae</taxon>
        <taxon>Desulfosalsimonas</taxon>
    </lineage>
</organism>
<accession>A0A7W0C7J5</accession>